<organism evidence="3 4">
    <name type="scientific">Triangularia setosa</name>
    <dbReference type="NCBI Taxonomy" id="2587417"/>
    <lineage>
        <taxon>Eukaryota</taxon>
        <taxon>Fungi</taxon>
        <taxon>Dikarya</taxon>
        <taxon>Ascomycota</taxon>
        <taxon>Pezizomycotina</taxon>
        <taxon>Sordariomycetes</taxon>
        <taxon>Sordariomycetidae</taxon>
        <taxon>Sordariales</taxon>
        <taxon>Podosporaceae</taxon>
        <taxon>Triangularia</taxon>
    </lineage>
</organism>
<evidence type="ECO:0000256" key="2">
    <source>
        <dbReference type="SAM" id="SignalP"/>
    </source>
</evidence>
<gene>
    <name evidence="3" type="ORF">QBC36DRAFT_335718</name>
</gene>
<protein>
    <submittedName>
        <fullName evidence="3">Uncharacterized protein</fullName>
    </submittedName>
</protein>
<feature type="region of interest" description="Disordered" evidence="1">
    <location>
        <begin position="31"/>
        <end position="51"/>
    </location>
</feature>
<proteinExistence type="predicted"/>
<evidence type="ECO:0000256" key="1">
    <source>
        <dbReference type="SAM" id="MobiDB-lite"/>
    </source>
</evidence>
<feature type="non-terminal residue" evidence="3">
    <location>
        <position position="107"/>
    </location>
</feature>
<feature type="signal peptide" evidence="2">
    <location>
        <begin position="1"/>
        <end position="23"/>
    </location>
</feature>
<sequence length="107" mass="11999">MSGVSGSSLVLKLESVLLLVTRGCPILNLHSPKSPTLHMSPSQDTPNTSKNGYSLARLAQSVERETLKGYSEISRLWVRPPRRAQFPSIRFDIFFPLFVFLLYACKC</sequence>
<evidence type="ECO:0000313" key="3">
    <source>
        <dbReference type="EMBL" id="KAK4173508.1"/>
    </source>
</evidence>
<feature type="chain" id="PRO_5043048900" evidence="2">
    <location>
        <begin position="24"/>
        <end position="107"/>
    </location>
</feature>
<keyword evidence="2" id="KW-0732">Signal</keyword>
<keyword evidence="4" id="KW-1185">Reference proteome</keyword>
<dbReference type="Proteomes" id="UP001302321">
    <property type="component" value="Unassembled WGS sequence"/>
</dbReference>
<accession>A0AAN6W171</accession>
<reference evidence="3" key="2">
    <citation type="submission" date="2023-05" db="EMBL/GenBank/DDBJ databases">
        <authorList>
            <consortium name="Lawrence Berkeley National Laboratory"/>
            <person name="Steindorff A."/>
            <person name="Hensen N."/>
            <person name="Bonometti L."/>
            <person name="Westerberg I."/>
            <person name="Brannstrom I.O."/>
            <person name="Guillou S."/>
            <person name="Cros-Aarteil S."/>
            <person name="Calhoun S."/>
            <person name="Haridas S."/>
            <person name="Kuo A."/>
            <person name="Mondo S."/>
            <person name="Pangilinan J."/>
            <person name="Riley R."/>
            <person name="Labutti K."/>
            <person name="Andreopoulos B."/>
            <person name="Lipzen A."/>
            <person name="Chen C."/>
            <person name="Yanf M."/>
            <person name="Daum C."/>
            <person name="Ng V."/>
            <person name="Clum A."/>
            <person name="Ohm R."/>
            <person name="Martin F."/>
            <person name="Silar P."/>
            <person name="Natvig D."/>
            <person name="Lalanne C."/>
            <person name="Gautier V."/>
            <person name="Ament-Velasquez S.L."/>
            <person name="Kruys A."/>
            <person name="Hutchinson M.I."/>
            <person name="Powell A.J."/>
            <person name="Barry K."/>
            <person name="Miller A.N."/>
            <person name="Grigoriev I.V."/>
            <person name="Debuchy R."/>
            <person name="Gladieux P."/>
            <person name="Thoren M.H."/>
            <person name="Johannesson H."/>
        </authorList>
    </citation>
    <scope>NUCLEOTIDE SEQUENCE</scope>
    <source>
        <strain evidence="3">CBS 892.96</strain>
    </source>
</reference>
<dbReference type="AlphaFoldDB" id="A0AAN6W171"/>
<name>A0AAN6W171_9PEZI</name>
<comment type="caution">
    <text evidence="3">The sequence shown here is derived from an EMBL/GenBank/DDBJ whole genome shotgun (WGS) entry which is preliminary data.</text>
</comment>
<dbReference type="EMBL" id="MU866339">
    <property type="protein sequence ID" value="KAK4173508.1"/>
    <property type="molecule type" value="Genomic_DNA"/>
</dbReference>
<evidence type="ECO:0000313" key="4">
    <source>
        <dbReference type="Proteomes" id="UP001302321"/>
    </source>
</evidence>
<reference evidence="3" key="1">
    <citation type="journal article" date="2023" name="Mol. Phylogenet. Evol.">
        <title>Genome-scale phylogeny and comparative genomics of the fungal order Sordariales.</title>
        <authorList>
            <person name="Hensen N."/>
            <person name="Bonometti L."/>
            <person name="Westerberg I."/>
            <person name="Brannstrom I.O."/>
            <person name="Guillou S."/>
            <person name="Cros-Aarteil S."/>
            <person name="Calhoun S."/>
            <person name="Haridas S."/>
            <person name="Kuo A."/>
            <person name="Mondo S."/>
            <person name="Pangilinan J."/>
            <person name="Riley R."/>
            <person name="LaButti K."/>
            <person name="Andreopoulos B."/>
            <person name="Lipzen A."/>
            <person name="Chen C."/>
            <person name="Yan M."/>
            <person name="Daum C."/>
            <person name="Ng V."/>
            <person name="Clum A."/>
            <person name="Steindorff A."/>
            <person name="Ohm R.A."/>
            <person name="Martin F."/>
            <person name="Silar P."/>
            <person name="Natvig D.O."/>
            <person name="Lalanne C."/>
            <person name="Gautier V."/>
            <person name="Ament-Velasquez S.L."/>
            <person name="Kruys A."/>
            <person name="Hutchinson M.I."/>
            <person name="Powell A.J."/>
            <person name="Barry K."/>
            <person name="Miller A.N."/>
            <person name="Grigoriev I.V."/>
            <person name="Debuchy R."/>
            <person name="Gladieux P."/>
            <person name="Hiltunen Thoren M."/>
            <person name="Johannesson H."/>
        </authorList>
    </citation>
    <scope>NUCLEOTIDE SEQUENCE</scope>
    <source>
        <strain evidence="3">CBS 892.96</strain>
    </source>
</reference>